<keyword evidence="2 3" id="KW-0802">TPR repeat</keyword>
<dbReference type="InterPro" id="IPR011990">
    <property type="entry name" value="TPR-like_helical_dom_sf"/>
</dbReference>
<dbReference type="PROSITE" id="PS50005">
    <property type="entry name" value="TPR"/>
    <property type="match status" value="6"/>
</dbReference>
<dbReference type="Pfam" id="PF13432">
    <property type="entry name" value="TPR_16"/>
    <property type="match status" value="2"/>
</dbReference>
<keyword evidence="7" id="KW-1185">Reference proteome</keyword>
<evidence type="ECO:0000256" key="2">
    <source>
        <dbReference type="ARBA" id="ARBA00022803"/>
    </source>
</evidence>
<feature type="compositionally biased region" description="Low complexity" evidence="4">
    <location>
        <begin position="89"/>
        <end position="103"/>
    </location>
</feature>
<evidence type="ECO:0000313" key="6">
    <source>
        <dbReference type="EMBL" id="AEC00002.1"/>
    </source>
</evidence>
<feature type="repeat" description="TPR" evidence="3">
    <location>
        <begin position="165"/>
        <end position="198"/>
    </location>
</feature>
<feature type="compositionally biased region" description="Basic and acidic residues" evidence="4">
    <location>
        <begin position="51"/>
        <end position="63"/>
    </location>
</feature>
<feature type="chain" id="PRO_5038673929" evidence="5">
    <location>
        <begin position="22"/>
        <end position="512"/>
    </location>
</feature>
<protein>
    <submittedName>
        <fullName evidence="6">Tetratricopeptide TPR_2 repeat-containing protein</fullName>
    </submittedName>
</protein>
<dbReference type="Proteomes" id="UP000011124">
    <property type="component" value="Chromosome"/>
</dbReference>
<feature type="region of interest" description="Disordered" evidence="4">
    <location>
        <begin position="44"/>
        <end position="128"/>
    </location>
</feature>
<feature type="repeat" description="TPR" evidence="3">
    <location>
        <begin position="441"/>
        <end position="474"/>
    </location>
</feature>
<organism evidence="6 7">
    <name type="scientific">Selenomonas sputigena (strain ATCC 35185 / DSM 20758 / CCUG 44933 / VPI D19B-28)</name>
    <dbReference type="NCBI Taxonomy" id="546271"/>
    <lineage>
        <taxon>Bacteria</taxon>
        <taxon>Bacillati</taxon>
        <taxon>Bacillota</taxon>
        <taxon>Negativicutes</taxon>
        <taxon>Selenomonadales</taxon>
        <taxon>Selenomonadaceae</taxon>
        <taxon>Selenomonas</taxon>
    </lineage>
</organism>
<dbReference type="SUPFAM" id="SSF81901">
    <property type="entry name" value="HCP-like"/>
    <property type="match status" value="1"/>
</dbReference>
<dbReference type="OrthoDB" id="9814944at2"/>
<feature type="repeat" description="TPR" evidence="3">
    <location>
        <begin position="303"/>
        <end position="336"/>
    </location>
</feature>
<reference evidence="6 7" key="1">
    <citation type="submission" date="2011-04" db="EMBL/GenBank/DDBJ databases">
        <title>The complete genome of Selenomonas sputigena DSM 20758.</title>
        <authorList>
            <consortium name="US DOE Joint Genome Institute (JGI-PGF)"/>
            <person name="Lucas S."/>
            <person name="Copeland A."/>
            <person name="Lapidus A."/>
            <person name="Bruce D."/>
            <person name="Goodwin L."/>
            <person name="Pitluck S."/>
            <person name="Peters L."/>
            <person name="Kyrpides N."/>
            <person name="Mavromatis K."/>
            <person name="Ivanova N."/>
            <person name="Ovchinnikova G."/>
            <person name="Teshima H."/>
            <person name="Detter J.C."/>
            <person name="Tapia R."/>
            <person name="Han C."/>
            <person name="Land M."/>
            <person name="Hauser L."/>
            <person name="Markowitz V."/>
            <person name="Cheng J.-F."/>
            <person name="Hugenholtz P."/>
            <person name="Woyke T."/>
            <person name="Wu D."/>
            <person name="Gronow S."/>
            <person name="Wellnitz S."/>
            <person name="Schneider S."/>
            <person name="Klenk H.-P."/>
            <person name="Eisen J.A."/>
        </authorList>
    </citation>
    <scope>NUCLEOTIDE SEQUENCE [LARGE SCALE GENOMIC DNA]</scope>
    <source>
        <strain evidence="7">ATCC 35185 / DSM 20758 / VPI D19B-28</strain>
    </source>
</reference>
<feature type="signal peptide" evidence="5">
    <location>
        <begin position="1"/>
        <end position="21"/>
    </location>
</feature>
<dbReference type="SUPFAM" id="SSF48452">
    <property type="entry name" value="TPR-like"/>
    <property type="match status" value="2"/>
</dbReference>
<dbReference type="SMART" id="SM00028">
    <property type="entry name" value="TPR"/>
    <property type="match status" value="11"/>
</dbReference>
<dbReference type="EMBL" id="CP002637">
    <property type="protein sequence ID" value="AEC00002.1"/>
    <property type="molecule type" value="Genomic_DNA"/>
</dbReference>
<feature type="compositionally biased region" description="Basic and acidic residues" evidence="4">
    <location>
        <begin position="73"/>
        <end position="88"/>
    </location>
</feature>
<evidence type="ECO:0000256" key="4">
    <source>
        <dbReference type="SAM" id="MobiDB-lite"/>
    </source>
</evidence>
<dbReference type="InterPro" id="IPR019734">
    <property type="entry name" value="TPR_rpt"/>
</dbReference>
<name>F4F0Q3_SELS3</name>
<dbReference type="PROSITE" id="PS51257">
    <property type="entry name" value="PROKAR_LIPOPROTEIN"/>
    <property type="match status" value="1"/>
</dbReference>
<keyword evidence="5" id="KW-0732">Signal</keyword>
<dbReference type="Pfam" id="PF13424">
    <property type="entry name" value="TPR_12"/>
    <property type="match status" value="1"/>
</dbReference>
<dbReference type="AlphaFoldDB" id="F4F0Q3"/>
<keyword evidence="1" id="KW-0677">Repeat</keyword>
<sequence>MKKGMKTAALAAILAGSAAWCGCLPVAASAVDDALARTLGTFTPAAPVEPQKPKAEQREEQKQVQETQPKNPPEQKQEPVREDRREQKPASNAAASRDAAKPAQTLPKPDAGKMAQELPKEQGEVAGQSPDFAAIQSGIASYQKRDLDAAYREFSRAIAINGENPTAFVNRGIVLRDMKRYEEAQKDFLTAQSFDSQNALIEFEMGLTALAQNDSGTAFAHMDRAVALQPNDMGAQMYRASLLYRLGRFDDAIDGYTHVLEKADDALKLRAYIERGLAKEQKQDFASAVDDYTAALTLEKENAPALSRRGVCLERLGKHEEAIADFTHLLERVPAEQTSLIYFNRAGSYRALGRLDEAVVDYTHALEHASDVLPIYIERSISYRLMDRNEEALLDIERALEIDPKNADLLNLRAIEKIQLNDVHGALADLDAAIGLEPKNAAFFANRAGVLENMGEKAKAIDDYTAALRLEPGNAKFYYRRGYLYRLSGKMAESESDYKAATAIEPDLPAYK</sequence>
<feature type="repeat" description="TPR" evidence="3">
    <location>
        <begin position="269"/>
        <end position="302"/>
    </location>
</feature>
<dbReference type="InterPro" id="IPR050498">
    <property type="entry name" value="Ycf3"/>
</dbReference>
<dbReference type="PANTHER" id="PTHR44858">
    <property type="entry name" value="TETRATRICOPEPTIDE REPEAT PROTEIN 6"/>
    <property type="match status" value="1"/>
</dbReference>
<proteinExistence type="predicted"/>
<accession>F4F0Q3</accession>
<dbReference type="Gene3D" id="1.25.40.10">
    <property type="entry name" value="Tetratricopeptide repeat domain"/>
    <property type="match status" value="5"/>
</dbReference>
<feature type="repeat" description="TPR" evidence="3">
    <location>
        <begin position="373"/>
        <end position="406"/>
    </location>
</feature>
<feature type="repeat" description="TPR" evidence="3">
    <location>
        <begin position="475"/>
        <end position="508"/>
    </location>
</feature>
<evidence type="ECO:0000313" key="7">
    <source>
        <dbReference type="Proteomes" id="UP000011124"/>
    </source>
</evidence>
<dbReference type="Pfam" id="PF13181">
    <property type="entry name" value="TPR_8"/>
    <property type="match status" value="3"/>
</dbReference>
<evidence type="ECO:0000256" key="5">
    <source>
        <dbReference type="SAM" id="SignalP"/>
    </source>
</evidence>
<dbReference type="PANTHER" id="PTHR44858:SF1">
    <property type="entry name" value="UDP-N-ACETYLGLUCOSAMINE--PEPTIDE N-ACETYLGLUCOSAMINYLTRANSFERASE SPINDLY-RELATED"/>
    <property type="match status" value="1"/>
</dbReference>
<dbReference type="RefSeq" id="WP_013740761.1">
    <property type="nucleotide sequence ID" value="NC_015437.1"/>
</dbReference>
<evidence type="ECO:0000256" key="3">
    <source>
        <dbReference type="PROSITE-ProRule" id="PRU00339"/>
    </source>
</evidence>
<evidence type="ECO:0000256" key="1">
    <source>
        <dbReference type="ARBA" id="ARBA00022737"/>
    </source>
</evidence>
<dbReference type="KEGG" id="ssg:Selsp_1042"/>
<gene>
    <name evidence="6" type="ordered locus">Selsp_1042</name>
</gene>
<dbReference type="HOGENOM" id="CLU_531962_0_0_9"/>